<dbReference type="EMBL" id="OQ849777">
    <property type="protein sequence ID" value="WLG71298.1"/>
    <property type="molecule type" value="Genomic_DNA"/>
</dbReference>
<evidence type="ECO:0000256" key="2">
    <source>
        <dbReference type="ARBA" id="ARBA00022730"/>
    </source>
</evidence>
<comment type="subcellular location">
    <subcellularLocation>
        <location evidence="7">Plastid</location>
        <location evidence="7">Chloroplast</location>
    </subcellularLocation>
</comment>
<dbReference type="InterPro" id="IPR005813">
    <property type="entry name" value="Ribosomal_bL20"/>
</dbReference>
<dbReference type="InterPro" id="IPR035566">
    <property type="entry name" value="Ribosomal_protein_bL20_C"/>
</dbReference>
<keyword evidence="2 7" id="KW-0699">rRNA-binding</keyword>
<dbReference type="PROSITE" id="PS00937">
    <property type="entry name" value="RIBOSOMAL_L20"/>
    <property type="match status" value="1"/>
</dbReference>
<keyword evidence="3 7" id="KW-0694">RNA-binding</keyword>
<evidence type="ECO:0000256" key="3">
    <source>
        <dbReference type="ARBA" id="ARBA00022884"/>
    </source>
</evidence>
<dbReference type="Gene3D" id="1.10.1900.20">
    <property type="entry name" value="Ribosomal protein L20"/>
    <property type="match status" value="1"/>
</dbReference>
<keyword evidence="4 7" id="KW-0689">Ribosomal protein</keyword>
<evidence type="ECO:0000256" key="4">
    <source>
        <dbReference type="ARBA" id="ARBA00022980"/>
    </source>
</evidence>
<comment type="function">
    <text evidence="7 9">Binds directly to 23S ribosomal RNA and is necessary for the in vitro assembly process of the 50S ribosomal subunit. It is not involved in the protein synthesizing functions of that subunit.</text>
</comment>
<dbReference type="Gene3D" id="6.10.160.10">
    <property type="match status" value="1"/>
</dbReference>
<keyword evidence="10" id="KW-0150">Chloroplast</keyword>
<gene>
    <name evidence="7 10" type="primary">rpl20</name>
</gene>
<dbReference type="Pfam" id="PF00453">
    <property type="entry name" value="Ribosomal_L20"/>
    <property type="match status" value="1"/>
</dbReference>
<dbReference type="GO" id="GO:1990904">
    <property type="term" value="C:ribonucleoprotein complex"/>
    <property type="evidence" value="ECO:0007669"/>
    <property type="project" value="UniProtKB-KW"/>
</dbReference>
<dbReference type="GO" id="GO:0003735">
    <property type="term" value="F:structural constituent of ribosome"/>
    <property type="evidence" value="ECO:0007669"/>
    <property type="project" value="InterPro"/>
</dbReference>
<dbReference type="FunFam" id="1.10.1900.20:FF:000001">
    <property type="entry name" value="50S ribosomal protein L20"/>
    <property type="match status" value="1"/>
</dbReference>
<evidence type="ECO:0000256" key="6">
    <source>
        <dbReference type="ARBA" id="ARBA00035295"/>
    </source>
</evidence>
<dbReference type="GO" id="GO:0005840">
    <property type="term" value="C:ribosome"/>
    <property type="evidence" value="ECO:0007669"/>
    <property type="project" value="UniProtKB-KW"/>
</dbReference>
<evidence type="ECO:0000256" key="8">
    <source>
        <dbReference type="RuleBase" id="RU000561"/>
    </source>
</evidence>
<keyword evidence="10" id="KW-0934">Plastid</keyword>
<accession>A0AA49QYI6</accession>
<comment type="similarity">
    <text evidence="1 7 8">Belongs to the bacterial ribosomal protein bL20 family.</text>
</comment>
<dbReference type="InterPro" id="IPR049946">
    <property type="entry name" value="RIBOSOMAL_L20_CS"/>
</dbReference>
<dbReference type="GO" id="GO:0009507">
    <property type="term" value="C:chloroplast"/>
    <property type="evidence" value="ECO:0007669"/>
    <property type="project" value="UniProtKB-SubCell"/>
</dbReference>
<dbReference type="NCBIfam" id="TIGR01032">
    <property type="entry name" value="rplT_bact"/>
    <property type="match status" value="1"/>
</dbReference>
<evidence type="ECO:0000256" key="9">
    <source>
        <dbReference type="RuleBase" id="RU004311"/>
    </source>
</evidence>
<evidence type="ECO:0000313" key="10">
    <source>
        <dbReference type="EMBL" id="WLG71298.1"/>
    </source>
</evidence>
<dbReference type="GO" id="GO:0019843">
    <property type="term" value="F:rRNA binding"/>
    <property type="evidence" value="ECO:0007669"/>
    <property type="project" value="UniProtKB-UniRule"/>
</dbReference>
<protein>
    <recommendedName>
        <fullName evidence="6 7">Large ribosomal subunit protein bL20c</fullName>
    </recommendedName>
</protein>
<dbReference type="SUPFAM" id="SSF74731">
    <property type="entry name" value="Ribosomal protein L20"/>
    <property type="match status" value="1"/>
</dbReference>
<dbReference type="PRINTS" id="PR00062">
    <property type="entry name" value="RIBOSOMALL20"/>
</dbReference>
<geneLocation type="chloroplast" evidence="10"/>
<dbReference type="HAMAP" id="MF_00382">
    <property type="entry name" value="Ribosomal_bL20"/>
    <property type="match status" value="1"/>
</dbReference>
<evidence type="ECO:0000256" key="5">
    <source>
        <dbReference type="ARBA" id="ARBA00023274"/>
    </source>
</evidence>
<dbReference type="GO" id="GO:0000027">
    <property type="term" value="P:ribosomal large subunit assembly"/>
    <property type="evidence" value="ECO:0007669"/>
    <property type="project" value="UniProtKB-UniRule"/>
</dbReference>
<dbReference type="GO" id="GO:0006412">
    <property type="term" value="P:translation"/>
    <property type="evidence" value="ECO:0007669"/>
    <property type="project" value="InterPro"/>
</dbReference>
<sequence>MTRVKRGNVARKRRNKILSMTKGFRGAASKLFRTANQRNMKALSYAYAGRRIKKRDYRNLWITRVNAAVRRYGLNYSQFTYSLKIQSIKLNRKVLSQLAILDPEAFLQLTNYATVDQSKS</sequence>
<reference evidence="10" key="1">
    <citation type="journal article" date="2023" name="Plant Ecol Evol">
        <title>Johansenicoccus eremophilus, gen. et sp. nov., a novel evolutionary lineage in Chlorophyceae with unusual genomic features.</title>
        <authorList>
            <person name="Fucikova K."/>
            <person name="Taylor M."/>
            <person name="Lewis L.A."/>
            <person name="Niece B.K."/>
            <person name="Isaac A.S."/>
            <person name="Pietrasiak N."/>
        </authorList>
    </citation>
    <scope>NUCLEOTIDE SEQUENCE</scope>
    <source>
        <strain evidence="10">WJT24VFNP31</strain>
    </source>
</reference>
<organism evidence="10">
    <name type="scientific">Johansenicoccus eremophilus</name>
    <dbReference type="NCBI Taxonomy" id="3068301"/>
    <lineage>
        <taxon>Eukaryota</taxon>
        <taxon>Viridiplantae</taxon>
        <taxon>Chlorophyta</taxon>
        <taxon>core chlorophytes</taxon>
        <taxon>Chlorophyceae</taxon>
        <taxon>CS clade</taxon>
        <taxon>Sphaeropleales</taxon>
        <taxon>Sphaeropleales incertae sedis</taxon>
        <taxon>Johansenicoccus</taxon>
    </lineage>
</organism>
<dbReference type="AlphaFoldDB" id="A0AA49QYI6"/>
<proteinExistence type="inferred from homology"/>
<name>A0AA49QYI6_9CHLO</name>
<dbReference type="PANTHER" id="PTHR10986">
    <property type="entry name" value="39S RIBOSOMAL PROTEIN L20"/>
    <property type="match status" value="1"/>
</dbReference>
<dbReference type="CDD" id="cd07026">
    <property type="entry name" value="Ribosomal_L20"/>
    <property type="match status" value="1"/>
</dbReference>
<evidence type="ECO:0000256" key="7">
    <source>
        <dbReference type="HAMAP-Rule" id="MF_00382"/>
    </source>
</evidence>
<evidence type="ECO:0000256" key="1">
    <source>
        <dbReference type="ARBA" id="ARBA00007698"/>
    </source>
</evidence>
<keyword evidence="5 7" id="KW-0687">Ribonucleoprotein</keyword>